<protein>
    <submittedName>
        <fullName evidence="1">Uncharacterized protein</fullName>
    </submittedName>
</protein>
<dbReference type="Proteomes" id="UP000216147">
    <property type="component" value="Unassembled WGS sequence"/>
</dbReference>
<organism evidence="1 2">
    <name type="scientific">Brevundimonas subvibrioides</name>
    <dbReference type="NCBI Taxonomy" id="74313"/>
    <lineage>
        <taxon>Bacteria</taxon>
        <taxon>Pseudomonadati</taxon>
        <taxon>Pseudomonadota</taxon>
        <taxon>Alphaproteobacteria</taxon>
        <taxon>Caulobacterales</taxon>
        <taxon>Caulobacteraceae</taxon>
        <taxon>Brevundimonas</taxon>
    </lineage>
</organism>
<reference evidence="1 2" key="1">
    <citation type="submission" date="2017-03" db="EMBL/GenBank/DDBJ databases">
        <title>Lifting the veil on microbial sulfur biogeochemistry in mining wastewaters.</title>
        <authorList>
            <person name="Kantor R.S."/>
            <person name="Colenbrander Nelson T."/>
            <person name="Marshall S."/>
            <person name="Bennett D."/>
            <person name="Apte S."/>
            <person name="Camacho D."/>
            <person name="Thomas B.C."/>
            <person name="Warren L.A."/>
            <person name="Banfield J.F."/>
        </authorList>
    </citation>
    <scope>NUCLEOTIDE SEQUENCE [LARGE SCALE GENOMIC DNA]</scope>
    <source>
        <strain evidence="1">32-68-21</strain>
    </source>
</reference>
<evidence type="ECO:0000313" key="1">
    <source>
        <dbReference type="EMBL" id="OYX55333.1"/>
    </source>
</evidence>
<gene>
    <name evidence="1" type="ORF">B7Y86_13465</name>
</gene>
<dbReference type="AlphaFoldDB" id="A0A258HG46"/>
<sequence length="136" mass="14423">MTDINPSAAAAPSPDVTRTAFEGESIWLPRLSVEHLNAGHDAIRGKTFTECLIEGPAVMLPAGDVVFEDCHMGTASSPQNLLLAPVGDLVTGAIGMADCRFVRCRFLYVGFVGHEAFREMFAAGVPSLSSLQESGQ</sequence>
<dbReference type="EMBL" id="NCEQ01000014">
    <property type="protein sequence ID" value="OYX55333.1"/>
    <property type="molecule type" value="Genomic_DNA"/>
</dbReference>
<proteinExistence type="predicted"/>
<evidence type="ECO:0000313" key="2">
    <source>
        <dbReference type="Proteomes" id="UP000216147"/>
    </source>
</evidence>
<comment type="caution">
    <text evidence="1">The sequence shown here is derived from an EMBL/GenBank/DDBJ whole genome shotgun (WGS) entry which is preliminary data.</text>
</comment>
<name>A0A258HG46_9CAUL</name>
<accession>A0A258HG46</accession>